<dbReference type="AlphaFoldDB" id="A0A8S2VXQ5"/>
<gene>
    <name evidence="1" type="ORF">GIL414_LOCUS30920</name>
</gene>
<reference evidence="1" key="1">
    <citation type="submission" date="2021-02" db="EMBL/GenBank/DDBJ databases">
        <authorList>
            <person name="Nowell W R."/>
        </authorList>
    </citation>
    <scope>NUCLEOTIDE SEQUENCE</scope>
</reference>
<protein>
    <submittedName>
        <fullName evidence="1">Uncharacterized protein</fullName>
    </submittedName>
</protein>
<proteinExistence type="predicted"/>
<comment type="caution">
    <text evidence="1">The sequence shown here is derived from an EMBL/GenBank/DDBJ whole genome shotgun (WGS) entry which is preliminary data.</text>
</comment>
<evidence type="ECO:0000313" key="2">
    <source>
        <dbReference type="Proteomes" id="UP000681720"/>
    </source>
</evidence>
<feature type="non-terminal residue" evidence="1">
    <location>
        <position position="92"/>
    </location>
</feature>
<organism evidence="1 2">
    <name type="scientific">Rotaria magnacalcarata</name>
    <dbReference type="NCBI Taxonomy" id="392030"/>
    <lineage>
        <taxon>Eukaryota</taxon>
        <taxon>Metazoa</taxon>
        <taxon>Spiralia</taxon>
        <taxon>Gnathifera</taxon>
        <taxon>Rotifera</taxon>
        <taxon>Eurotatoria</taxon>
        <taxon>Bdelloidea</taxon>
        <taxon>Philodinida</taxon>
        <taxon>Philodinidae</taxon>
        <taxon>Rotaria</taxon>
    </lineage>
</organism>
<evidence type="ECO:0000313" key="1">
    <source>
        <dbReference type="EMBL" id="CAF4417466.1"/>
    </source>
</evidence>
<sequence>SHLFHLPANYYYEVLFNPSRESPCLLQNDQRPPLKPRDRCSKLDCRINSTINNDHYLLSLAYRWNKDEAYNNHTLVKFISRAQTALLQYDEH</sequence>
<feature type="non-terminal residue" evidence="1">
    <location>
        <position position="1"/>
    </location>
</feature>
<name>A0A8S2VXQ5_9BILA</name>
<accession>A0A8S2VXQ5</accession>
<dbReference type="EMBL" id="CAJOBJ010060970">
    <property type="protein sequence ID" value="CAF4417466.1"/>
    <property type="molecule type" value="Genomic_DNA"/>
</dbReference>
<dbReference type="Proteomes" id="UP000681720">
    <property type="component" value="Unassembled WGS sequence"/>
</dbReference>